<evidence type="ECO:0000313" key="2">
    <source>
        <dbReference type="Proteomes" id="UP000321800"/>
    </source>
</evidence>
<comment type="caution">
    <text evidence="1">The sequence shown here is derived from an EMBL/GenBank/DDBJ whole genome shotgun (WGS) entry which is preliminary data.</text>
</comment>
<dbReference type="EMBL" id="BJVR01000057">
    <property type="protein sequence ID" value="GEL51707.1"/>
    <property type="molecule type" value="Genomic_DNA"/>
</dbReference>
<gene>
    <name evidence="1" type="ORF">ATR01nite_27820</name>
</gene>
<sequence>MSGYKKGGTSHHGRVPHMEDPHFVHAAPEHYEEYKQHLEAVQKIQKETGGGSKKVAEAGINQ</sequence>
<organism evidence="1 2">
    <name type="scientific">Acetobacter tropicalis</name>
    <dbReference type="NCBI Taxonomy" id="104102"/>
    <lineage>
        <taxon>Bacteria</taxon>
        <taxon>Pseudomonadati</taxon>
        <taxon>Pseudomonadota</taxon>
        <taxon>Alphaproteobacteria</taxon>
        <taxon>Acetobacterales</taxon>
        <taxon>Acetobacteraceae</taxon>
        <taxon>Acetobacter</taxon>
    </lineage>
</organism>
<protein>
    <submittedName>
        <fullName evidence="1">Uncharacterized protein</fullName>
    </submittedName>
</protein>
<dbReference type="AlphaFoldDB" id="A0A511FRX4"/>
<dbReference type="Proteomes" id="UP000321800">
    <property type="component" value="Unassembled WGS sequence"/>
</dbReference>
<dbReference type="RefSeq" id="WP_082741148.1">
    <property type="nucleotide sequence ID" value="NZ_BJVR01000057.1"/>
</dbReference>
<proteinExistence type="predicted"/>
<name>A0A511FRX4_9PROT</name>
<reference evidence="1 2" key="1">
    <citation type="submission" date="2019-07" db="EMBL/GenBank/DDBJ databases">
        <title>Whole genome shotgun sequence of Acetobacter tropicalis NBRC 16470.</title>
        <authorList>
            <person name="Hosoyama A."/>
            <person name="Uohara A."/>
            <person name="Ohji S."/>
            <person name="Ichikawa N."/>
        </authorList>
    </citation>
    <scope>NUCLEOTIDE SEQUENCE [LARGE SCALE GENOMIC DNA]</scope>
    <source>
        <strain evidence="1 2">NBRC 16470</strain>
    </source>
</reference>
<accession>A0A511FRX4</accession>
<evidence type="ECO:0000313" key="1">
    <source>
        <dbReference type="EMBL" id="GEL51707.1"/>
    </source>
</evidence>